<dbReference type="Proteomes" id="UP000030655">
    <property type="component" value="Unassembled WGS sequence"/>
</dbReference>
<name>A0A059EXA1_9MICR</name>
<reference evidence="2" key="1">
    <citation type="submission" date="2013-02" db="EMBL/GenBank/DDBJ databases">
        <authorList>
            <consortium name="The Broad Institute Genome Sequencing Platform"/>
            <person name="Cuomo C."/>
            <person name="Becnel J."/>
            <person name="Sanscrainte N."/>
            <person name="Walker B."/>
            <person name="Young S.K."/>
            <person name="Zeng Q."/>
            <person name="Gargeya S."/>
            <person name="Fitzgerald M."/>
            <person name="Haas B."/>
            <person name="Abouelleil A."/>
            <person name="Alvarado L."/>
            <person name="Arachchi H.M."/>
            <person name="Berlin A.M."/>
            <person name="Chapman S.B."/>
            <person name="Dewar J."/>
            <person name="Goldberg J."/>
            <person name="Griggs A."/>
            <person name="Gujja S."/>
            <person name="Hansen M."/>
            <person name="Howarth C."/>
            <person name="Imamovic A."/>
            <person name="Larimer J."/>
            <person name="McCowan C."/>
            <person name="Murphy C."/>
            <person name="Neiman D."/>
            <person name="Pearson M."/>
            <person name="Priest M."/>
            <person name="Roberts A."/>
            <person name="Saif S."/>
            <person name="Shea T."/>
            <person name="Sisk P."/>
            <person name="Sykes S."/>
            <person name="Wortman J."/>
            <person name="Nusbaum C."/>
            <person name="Birren B."/>
        </authorList>
    </citation>
    <scope>NUCLEOTIDE SEQUENCE [LARGE SCALE GENOMIC DNA]</scope>
    <source>
        <strain evidence="2">PRA339</strain>
    </source>
</reference>
<protein>
    <submittedName>
        <fullName evidence="1">Uncharacterized protein</fullName>
    </submittedName>
</protein>
<evidence type="ECO:0000313" key="2">
    <source>
        <dbReference type="Proteomes" id="UP000030655"/>
    </source>
</evidence>
<dbReference type="EMBL" id="KK365260">
    <property type="protein sequence ID" value="KCZ79530.1"/>
    <property type="molecule type" value="Genomic_DNA"/>
</dbReference>
<dbReference type="VEuPathDB" id="MicrosporidiaDB:H312_03071"/>
<reference evidence="1 2" key="2">
    <citation type="submission" date="2014-03" db="EMBL/GenBank/DDBJ databases">
        <title>The Genome Sequence of Anncaliia algerae insect isolate PRA339.</title>
        <authorList>
            <consortium name="The Broad Institute Genome Sequencing Platform"/>
            <consortium name="The Broad Institute Genome Sequencing Center for Infectious Disease"/>
            <person name="Cuomo C."/>
            <person name="Becnel J."/>
            <person name="Sanscrainte N."/>
            <person name="Walker B."/>
            <person name="Young S.K."/>
            <person name="Zeng Q."/>
            <person name="Gargeya S."/>
            <person name="Fitzgerald M."/>
            <person name="Haas B."/>
            <person name="Abouelleil A."/>
            <person name="Alvarado L."/>
            <person name="Arachchi H.M."/>
            <person name="Berlin A.M."/>
            <person name="Chapman S.B."/>
            <person name="Dewar J."/>
            <person name="Goldberg J."/>
            <person name="Griggs A."/>
            <person name="Gujja S."/>
            <person name="Hansen M."/>
            <person name="Howarth C."/>
            <person name="Imamovic A."/>
            <person name="Larimer J."/>
            <person name="McCowan C."/>
            <person name="Murphy C."/>
            <person name="Neiman D."/>
            <person name="Pearson M."/>
            <person name="Priest M."/>
            <person name="Roberts A."/>
            <person name="Saif S."/>
            <person name="Shea T."/>
            <person name="Sisk P."/>
            <person name="Sykes S."/>
            <person name="Wortman J."/>
            <person name="Nusbaum C."/>
            <person name="Birren B."/>
        </authorList>
    </citation>
    <scope>NUCLEOTIDE SEQUENCE [LARGE SCALE GENOMIC DNA]</scope>
    <source>
        <strain evidence="1 2">PRA339</strain>
    </source>
</reference>
<gene>
    <name evidence="1" type="ORF">H312_03071</name>
</gene>
<accession>A0A059EXA1</accession>
<keyword evidence="2" id="KW-1185">Reference proteome</keyword>
<organism evidence="1 2">
    <name type="scientific">Anncaliia algerae PRA339</name>
    <dbReference type="NCBI Taxonomy" id="1288291"/>
    <lineage>
        <taxon>Eukaryota</taxon>
        <taxon>Fungi</taxon>
        <taxon>Fungi incertae sedis</taxon>
        <taxon>Microsporidia</taxon>
        <taxon>Tubulinosematoidea</taxon>
        <taxon>Tubulinosematidae</taxon>
        <taxon>Anncaliia</taxon>
    </lineage>
</organism>
<dbReference type="HOGENOM" id="CLU_3350940_0_0_1"/>
<sequence length="37" mass="4312">MKLQKLMKILNNENRAIDFLIDEGILKKEKNAINAKI</sequence>
<evidence type="ECO:0000313" key="1">
    <source>
        <dbReference type="EMBL" id="KCZ79530.1"/>
    </source>
</evidence>
<dbReference type="AlphaFoldDB" id="A0A059EXA1"/>
<proteinExistence type="predicted"/>